<dbReference type="GO" id="GO:0003700">
    <property type="term" value="F:DNA-binding transcription factor activity"/>
    <property type="evidence" value="ECO:0007669"/>
    <property type="project" value="InterPro"/>
</dbReference>
<evidence type="ECO:0000313" key="9">
    <source>
        <dbReference type="Proteomes" id="UP001317532"/>
    </source>
</evidence>
<dbReference type="InterPro" id="IPR036388">
    <property type="entry name" value="WH-like_DNA-bd_sf"/>
</dbReference>
<dbReference type="KEGG" id="vab:WPS_27910"/>
<evidence type="ECO:0000256" key="5">
    <source>
        <dbReference type="ARBA" id="ARBA00023163"/>
    </source>
</evidence>
<dbReference type="RefSeq" id="WP_317995102.1">
    <property type="nucleotide sequence ID" value="NZ_AP025523.1"/>
</dbReference>
<feature type="domain" description="HTH lysR-type" evidence="7">
    <location>
        <begin position="9"/>
        <end position="66"/>
    </location>
</feature>
<evidence type="ECO:0000259" key="7">
    <source>
        <dbReference type="PROSITE" id="PS50931"/>
    </source>
</evidence>
<dbReference type="PANTHER" id="PTHR30346">
    <property type="entry name" value="TRANSCRIPTIONAL DUAL REGULATOR HCAR-RELATED"/>
    <property type="match status" value="1"/>
</dbReference>
<dbReference type="SUPFAM" id="SSF53850">
    <property type="entry name" value="Periplasmic binding protein-like II"/>
    <property type="match status" value="1"/>
</dbReference>
<evidence type="ECO:0000313" key="8">
    <source>
        <dbReference type="EMBL" id="BDE07515.1"/>
    </source>
</evidence>
<dbReference type="InterPro" id="IPR036390">
    <property type="entry name" value="WH_DNA-bd_sf"/>
</dbReference>
<accession>A0AAN2CAC3</accession>
<dbReference type="Gene3D" id="3.40.190.10">
    <property type="entry name" value="Periplasmic binding protein-like II"/>
    <property type="match status" value="2"/>
</dbReference>
<reference evidence="8 9" key="1">
    <citation type="journal article" date="2022" name="ISME Commun">
        <title>Vulcanimicrobium alpinus gen. nov. sp. nov., the first cultivated representative of the candidate phylum 'Eremiobacterota', is a metabolically versatile aerobic anoxygenic phototroph.</title>
        <authorList>
            <person name="Yabe S."/>
            <person name="Muto K."/>
            <person name="Abe K."/>
            <person name="Yokota A."/>
            <person name="Staudigel H."/>
            <person name="Tebo B.M."/>
        </authorList>
    </citation>
    <scope>NUCLEOTIDE SEQUENCE [LARGE SCALE GENOMIC DNA]</scope>
    <source>
        <strain evidence="8 9">WC8-2</strain>
    </source>
</reference>
<evidence type="ECO:0000256" key="4">
    <source>
        <dbReference type="ARBA" id="ARBA00023159"/>
    </source>
</evidence>
<dbReference type="PANTHER" id="PTHR30346:SF26">
    <property type="entry name" value="HYDROGEN PEROXIDE-INDUCIBLE GENES ACTIVATOR"/>
    <property type="match status" value="1"/>
</dbReference>
<dbReference type="PRINTS" id="PR00039">
    <property type="entry name" value="HTHLYSR"/>
</dbReference>
<dbReference type="EMBL" id="AP025523">
    <property type="protein sequence ID" value="BDE07515.1"/>
    <property type="molecule type" value="Genomic_DNA"/>
</dbReference>
<comment type="similarity">
    <text evidence="1">Belongs to the LysR transcriptional regulatory family.</text>
</comment>
<keyword evidence="5" id="KW-0804">Transcription</keyword>
<evidence type="ECO:0000256" key="1">
    <source>
        <dbReference type="ARBA" id="ARBA00009437"/>
    </source>
</evidence>
<dbReference type="InterPro" id="IPR000847">
    <property type="entry name" value="LysR_HTH_N"/>
</dbReference>
<dbReference type="CDD" id="cd08411">
    <property type="entry name" value="PBP2_OxyR"/>
    <property type="match status" value="1"/>
</dbReference>
<dbReference type="Proteomes" id="UP001317532">
    <property type="component" value="Chromosome"/>
</dbReference>
<dbReference type="SUPFAM" id="SSF46785">
    <property type="entry name" value="Winged helix' DNA-binding domain"/>
    <property type="match status" value="1"/>
</dbReference>
<organism evidence="8 9">
    <name type="scientific">Vulcanimicrobium alpinum</name>
    <dbReference type="NCBI Taxonomy" id="3016050"/>
    <lineage>
        <taxon>Bacteria</taxon>
        <taxon>Bacillati</taxon>
        <taxon>Vulcanimicrobiota</taxon>
        <taxon>Vulcanimicrobiia</taxon>
        <taxon>Vulcanimicrobiales</taxon>
        <taxon>Vulcanimicrobiaceae</taxon>
        <taxon>Vulcanimicrobium</taxon>
    </lineage>
</organism>
<keyword evidence="4" id="KW-0010">Activator</keyword>
<dbReference type="FunFam" id="1.10.10.10:FF:000001">
    <property type="entry name" value="LysR family transcriptional regulator"/>
    <property type="match status" value="1"/>
</dbReference>
<dbReference type="Gene3D" id="1.10.10.10">
    <property type="entry name" value="Winged helix-like DNA-binding domain superfamily/Winged helix DNA-binding domain"/>
    <property type="match status" value="1"/>
</dbReference>
<name>A0AAN2CAC3_UNVUL</name>
<protein>
    <recommendedName>
        <fullName evidence="6">Probable hydrogen peroxide-inducible genes activator</fullName>
    </recommendedName>
</protein>
<gene>
    <name evidence="8" type="primary">oxyR</name>
    <name evidence="8" type="ORF">WPS_27910</name>
</gene>
<dbReference type="PROSITE" id="PS50931">
    <property type="entry name" value="HTH_LYSR"/>
    <property type="match status" value="1"/>
</dbReference>
<dbReference type="GO" id="GO:0032993">
    <property type="term" value="C:protein-DNA complex"/>
    <property type="evidence" value="ECO:0007669"/>
    <property type="project" value="TreeGrafter"/>
</dbReference>
<dbReference type="InterPro" id="IPR005119">
    <property type="entry name" value="LysR_subst-bd"/>
</dbReference>
<keyword evidence="3" id="KW-0238">DNA-binding</keyword>
<dbReference type="Pfam" id="PF00126">
    <property type="entry name" value="HTH_1"/>
    <property type="match status" value="1"/>
</dbReference>
<keyword evidence="2" id="KW-0805">Transcription regulation</keyword>
<proteinExistence type="inferred from homology"/>
<evidence type="ECO:0000256" key="2">
    <source>
        <dbReference type="ARBA" id="ARBA00023015"/>
    </source>
</evidence>
<dbReference type="AlphaFoldDB" id="A0AAN2CAC3"/>
<dbReference type="GO" id="GO:0003677">
    <property type="term" value="F:DNA binding"/>
    <property type="evidence" value="ECO:0007669"/>
    <property type="project" value="UniProtKB-KW"/>
</dbReference>
<dbReference type="Pfam" id="PF03466">
    <property type="entry name" value="LysR_substrate"/>
    <property type="match status" value="1"/>
</dbReference>
<evidence type="ECO:0000256" key="3">
    <source>
        <dbReference type="ARBA" id="ARBA00023125"/>
    </source>
</evidence>
<keyword evidence="9" id="KW-1185">Reference proteome</keyword>
<evidence type="ECO:0000256" key="6">
    <source>
        <dbReference type="ARBA" id="ARBA00040885"/>
    </source>
</evidence>
<sequence>MRALSISSLSLRDLEYVVAVARERHFGRAAESCGVSQATLSEQVRKLESILGVTLFERTKRKVAPTARGEPILRQAEALLGDARRLLDEARRSAEPLSGELRLGAIATLGPYYLPSVIALGRRRFPQLALRLREAMTDDLLAALRRGELDAILVALPVPIDGLVAEALFFEPFRCACPSGDDLAHREQVRLRDLKRGPLLLMEDGHCLRDQALSLCHPSPLPNQSRYASSLEMLRHMIAAGEGISLIPLLAAAEHTTMHGMIAYRALEDARAGRTIALVWRATETRMKDLRDIAAFLREELPAGVQPLGDADAPLSSGS</sequence>